<evidence type="ECO:0000256" key="2">
    <source>
        <dbReference type="SAM" id="Phobius"/>
    </source>
</evidence>
<feature type="region of interest" description="Disordered" evidence="1">
    <location>
        <begin position="232"/>
        <end position="254"/>
    </location>
</feature>
<dbReference type="STRING" id="1077348.A0A2G8SCQ4"/>
<comment type="caution">
    <text evidence="3">The sequence shown here is derived from an EMBL/GenBank/DDBJ whole genome shotgun (WGS) entry which is preliminary data.</text>
</comment>
<proteinExistence type="predicted"/>
<gene>
    <name evidence="3" type="ORF">GSI_06258</name>
</gene>
<keyword evidence="2" id="KW-1133">Transmembrane helix</keyword>
<feature type="transmembrane region" description="Helical" evidence="2">
    <location>
        <begin position="59"/>
        <end position="79"/>
    </location>
</feature>
<organism evidence="3 4">
    <name type="scientific">Ganoderma sinense ZZ0214-1</name>
    <dbReference type="NCBI Taxonomy" id="1077348"/>
    <lineage>
        <taxon>Eukaryota</taxon>
        <taxon>Fungi</taxon>
        <taxon>Dikarya</taxon>
        <taxon>Basidiomycota</taxon>
        <taxon>Agaricomycotina</taxon>
        <taxon>Agaricomycetes</taxon>
        <taxon>Polyporales</taxon>
        <taxon>Polyporaceae</taxon>
        <taxon>Ganoderma</taxon>
    </lineage>
</organism>
<dbReference type="Proteomes" id="UP000230002">
    <property type="component" value="Unassembled WGS sequence"/>
</dbReference>
<keyword evidence="2" id="KW-0472">Membrane</keyword>
<evidence type="ECO:0000256" key="1">
    <source>
        <dbReference type="SAM" id="MobiDB-lite"/>
    </source>
</evidence>
<protein>
    <submittedName>
        <fullName evidence="3">Uncharacterized protein</fullName>
    </submittedName>
</protein>
<feature type="transmembrane region" description="Helical" evidence="2">
    <location>
        <begin position="211"/>
        <end position="229"/>
    </location>
</feature>
<feature type="transmembrane region" description="Helical" evidence="2">
    <location>
        <begin position="131"/>
        <end position="155"/>
    </location>
</feature>
<feature type="transmembrane region" description="Helical" evidence="2">
    <location>
        <begin position="91"/>
        <end position="111"/>
    </location>
</feature>
<accession>A0A2G8SCQ4</accession>
<dbReference type="EMBL" id="AYKW01000012">
    <property type="protein sequence ID" value="PIL31556.1"/>
    <property type="molecule type" value="Genomic_DNA"/>
</dbReference>
<evidence type="ECO:0000313" key="3">
    <source>
        <dbReference type="EMBL" id="PIL31556.1"/>
    </source>
</evidence>
<keyword evidence="2" id="KW-0812">Transmembrane</keyword>
<reference evidence="3 4" key="1">
    <citation type="journal article" date="2015" name="Sci. Rep.">
        <title>Chromosome-level genome map provides insights into diverse defense mechanisms in the medicinal fungus Ganoderma sinense.</title>
        <authorList>
            <person name="Zhu Y."/>
            <person name="Xu J."/>
            <person name="Sun C."/>
            <person name="Zhou S."/>
            <person name="Xu H."/>
            <person name="Nelson D.R."/>
            <person name="Qian J."/>
            <person name="Song J."/>
            <person name="Luo H."/>
            <person name="Xiang L."/>
            <person name="Li Y."/>
            <person name="Xu Z."/>
            <person name="Ji A."/>
            <person name="Wang L."/>
            <person name="Lu S."/>
            <person name="Hayward A."/>
            <person name="Sun W."/>
            <person name="Li X."/>
            <person name="Schwartz D.C."/>
            <person name="Wang Y."/>
            <person name="Chen S."/>
        </authorList>
    </citation>
    <scope>NUCLEOTIDE SEQUENCE [LARGE SCALE GENOMIC DNA]</scope>
    <source>
        <strain evidence="3 4">ZZ0214-1</strain>
    </source>
</reference>
<keyword evidence="4" id="KW-1185">Reference proteome</keyword>
<feature type="compositionally biased region" description="Basic and acidic residues" evidence="1">
    <location>
        <begin position="232"/>
        <end position="245"/>
    </location>
</feature>
<feature type="transmembrane region" description="Helical" evidence="2">
    <location>
        <begin position="176"/>
        <end position="199"/>
    </location>
</feature>
<dbReference type="OrthoDB" id="3346544at2759"/>
<dbReference type="AlphaFoldDB" id="A0A2G8SCQ4"/>
<name>A0A2G8SCQ4_9APHY</name>
<sequence length="333" mass="36439">MRKGDRPRSVLLQVGASTLMLLLAGAHLLVDVARGFEAFVNQDGHKSNPFQYFVNAGKPTFMAKMVIYVTQTLLGDLVMTYRAYIVSGYKFITIVVPVVLCIATAVSGYTACVIFPRDKSWPDVEHDAASQWLAAFLVLATISNLWTTTLIIFLVNRSNRNTLKEGGIPVAAQRGVVATIIQSAMPYTLALFFLLVTFSANVNPEMFCIDALTPIIGISFTLIIVITGLRGRGGDEQEEKGPSKTDEDDGKPRAPQLHRLLTASKKLRLATATITSVFTPDDRAAHSVSDDQIYTPNTQKMYLTAPKALPPLPLFATMGKPGSGNGRRSRKWF</sequence>
<evidence type="ECO:0000313" key="4">
    <source>
        <dbReference type="Proteomes" id="UP000230002"/>
    </source>
</evidence>